<dbReference type="EMBL" id="CAJNYD010001158">
    <property type="protein sequence ID" value="CAF3320786.1"/>
    <property type="molecule type" value="Genomic_DNA"/>
</dbReference>
<reference evidence="1" key="1">
    <citation type="submission" date="2021-02" db="EMBL/GenBank/DDBJ databases">
        <authorList>
            <person name="Nowell W R."/>
        </authorList>
    </citation>
    <scope>NUCLEOTIDE SEQUENCE</scope>
</reference>
<evidence type="ECO:0000313" key="2">
    <source>
        <dbReference type="Proteomes" id="UP000663833"/>
    </source>
</evidence>
<accession>A0A817TT83</accession>
<proteinExistence type="predicted"/>
<dbReference type="AlphaFoldDB" id="A0A817TT83"/>
<sequence length="81" mass="9260">MHYIPPSMKQWLETKQSWYRLQSDCATISTEYVASLIDSAEIVGMLHDRFRPRMRNSNGIELNAVPFGVEGIKSSIYIAIP</sequence>
<evidence type="ECO:0000313" key="1">
    <source>
        <dbReference type="EMBL" id="CAF3320786.1"/>
    </source>
</evidence>
<name>A0A817TT83_9BILA</name>
<dbReference type="Proteomes" id="UP000663833">
    <property type="component" value="Unassembled WGS sequence"/>
</dbReference>
<protein>
    <submittedName>
        <fullName evidence="1">Uncharacterized protein</fullName>
    </submittedName>
</protein>
<gene>
    <name evidence="1" type="ORF">LUA448_LOCUS9917</name>
</gene>
<organism evidence="1 2">
    <name type="scientific">Rotaria socialis</name>
    <dbReference type="NCBI Taxonomy" id="392032"/>
    <lineage>
        <taxon>Eukaryota</taxon>
        <taxon>Metazoa</taxon>
        <taxon>Spiralia</taxon>
        <taxon>Gnathifera</taxon>
        <taxon>Rotifera</taxon>
        <taxon>Eurotatoria</taxon>
        <taxon>Bdelloidea</taxon>
        <taxon>Philodinida</taxon>
        <taxon>Philodinidae</taxon>
        <taxon>Rotaria</taxon>
    </lineage>
</organism>
<comment type="caution">
    <text evidence="1">The sequence shown here is derived from an EMBL/GenBank/DDBJ whole genome shotgun (WGS) entry which is preliminary data.</text>
</comment>